<dbReference type="EMBL" id="CM004471">
    <property type="protein sequence ID" value="OCT86037.1"/>
    <property type="molecule type" value="Genomic_DNA"/>
</dbReference>
<protein>
    <submittedName>
        <fullName evidence="1">Uncharacterized protein</fullName>
    </submittedName>
</protein>
<evidence type="ECO:0000313" key="1">
    <source>
        <dbReference type="EMBL" id="OCT86037.1"/>
    </source>
</evidence>
<sequence length="89" mass="9946">ICPAVCRSHCRTAKDAELLIDSLPREESTAALQVCIRVKPIVVQLPAPLARQVHFTYKLQYKIQTALADIAQSQLKTRSRAHTHPLTES</sequence>
<gene>
    <name evidence="1" type="ORF">XELAEV_18019731mg</name>
</gene>
<accession>A0A974D8C8</accession>
<name>A0A974D8C8_XENLA</name>
<dbReference type="AlphaFoldDB" id="A0A974D8C8"/>
<dbReference type="Proteomes" id="UP000694892">
    <property type="component" value="Chromosome 3S"/>
</dbReference>
<feature type="non-terminal residue" evidence="1">
    <location>
        <position position="1"/>
    </location>
</feature>
<organism evidence="1 2">
    <name type="scientific">Xenopus laevis</name>
    <name type="common">African clawed frog</name>
    <dbReference type="NCBI Taxonomy" id="8355"/>
    <lineage>
        <taxon>Eukaryota</taxon>
        <taxon>Metazoa</taxon>
        <taxon>Chordata</taxon>
        <taxon>Craniata</taxon>
        <taxon>Vertebrata</taxon>
        <taxon>Euteleostomi</taxon>
        <taxon>Amphibia</taxon>
        <taxon>Batrachia</taxon>
        <taxon>Anura</taxon>
        <taxon>Pipoidea</taxon>
        <taxon>Pipidae</taxon>
        <taxon>Xenopodinae</taxon>
        <taxon>Xenopus</taxon>
        <taxon>Xenopus</taxon>
    </lineage>
</organism>
<proteinExistence type="predicted"/>
<reference evidence="2" key="1">
    <citation type="journal article" date="2016" name="Nature">
        <title>Genome evolution in the allotetraploid frog Xenopus laevis.</title>
        <authorList>
            <person name="Session A.M."/>
            <person name="Uno Y."/>
            <person name="Kwon T."/>
            <person name="Chapman J.A."/>
            <person name="Toyoda A."/>
            <person name="Takahashi S."/>
            <person name="Fukui A."/>
            <person name="Hikosaka A."/>
            <person name="Suzuki A."/>
            <person name="Kondo M."/>
            <person name="van Heeringen S.J."/>
            <person name="Quigley I."/>
            <person name="Heinz S."/>
            <person name="Ogino H."/>
            <person name="Ochi H."/>
            <person name="Hellsten U."/>
            <person name="Lyons J.B."/>
            <person name="Simakov O."/>
            <person name="Putnam N."/>
            <person name="Stites J."/>
            <person name="Kuroki Y."/>
            <person name="Tanaka T."/>
            <person name="Michiue T."/>
            <person name="Watanabe M."/>
            <person name="Bogdanovic O."/>
            <person name="Lister R."/>
            <person name="Georgiou G."/>
            <person name="Paranjpe S.S."/>
            <person name="van Kruijsbergen I."/>
            <person name="Shu S."/>
            <person name="Carlson J."/>
            <person name="Kinoshita T."/>
            <person name="Ohta Y."/>
            <person name="Mawaribuchi S."/>
            <person name="Jenkins J."/>
            <person name="Grimwood J."/>
            <person name="Schmutz J."/>
            <person name="Mitros T."/>
            <person name="Mozaffari S.V."/>
            <person name="Suzuki Y."/>
            <person name="Haramoto Y."/>
            <person name="Yamamoto T.S."/>
            <person name="Takagi C."/>
            <person name="Heald R."/>
            <person name="Miller K."/>
            <person name="Haudenschild C."/>
            <person name="Kitzman J."/>
            <person name="Nakayama T."/>
            <person name="Izutsu Y."/>
            <person name="Robert J."/>
            <person name="Fortriede J."/>
            <person name="Burns K."/>
            <person name="Lotay V."/>
            <person name="Karimi K."/>
            <person name="Yasuoka Y."/>
            <person name="Dichmann D.S."/>
            <person name="Flajnik M.F."/>
            <person name="Houston D.W."/>
            <person name="Shendure J."/>
            <person name="DuPasquier L."/>
            <person name="Vize P.D."/>
            <person name="Zorn A.M."/>
            <person name="Ito M."/>
            <person name="Marcotte E.M."/>
            <person name="Wallingford J.B."/>
            <person name="Ito Y."/>
            <person name="Asashima M."/>
            <person name="Ueno N."/>
            <person name="Matsuda Y."/>
            <person name="Veenstra G.J."/>
            <person name="Fujiyama A."/>
            <person name="Harland R.M."/>
            <person name="Taira M."/>
            <person name="Rokhsar D.S."/>
        </authorList>
    </citation>
    <scope>NUCLEOTIDE SEQUENCE [LARGE SCALE GENOMIC DNA]</scope>
    <source>
        <strain evidence="2">J</strain>
    </source>
</reference>
<evidence type="ECO:0000313" key="2">
    <source>
        <dbReference type="Proteomes" id="UP000694892"/>
    </source>
</evidence>